<dbReference type="Proteomes" id="UP000585638">
    <property type="component" value="Unassembled WGS sequence"/>
</dbReference>
<reference evidence="1 2" key="1">
    <citation type="submission" date="2020-08" db="EMBL/GenBank/DDBJ databases">
        <title>Sequencing the genomes of 1000 actinobacteria strains.</title>
        <authorList>
            <person name="Klenk H.-P."/>
        </authorList>
    </citation>
    <scope>NUCLEOTIDE SEQUENCE [LARGE SCALE GENOMIC DNA]</scope>
    <source>
        <strain evidence="1 2">DSM 43851</strain>
    </source>
</reference>
<protein>
    <submittedName>
        <fullName evidence="1">Uncharacterized protein</fullName>
    </submittedName>
</protein>
<sequence>MSSLLPPPLDAGAQGPPTAAALRKLAFLQHRTRKLHITRVTAHPTTQWVSQQARNPGSRVESLRFVLRDRDSKYADSFDAVFEAEEMKVLSNAPRLRA</sequence>
<name>A0A7W9KD08_9PSEU</name>
<gene>
    <name evidence="1" type="ORF">BJ998_001119</name>
</gene>
<dbReference type="AlphaFoldDB" id="A0A7W9KD08"/>
<comment type="caution">
    <text evidence="1">The sequence shown here is derived from an EMBL/GenBank/DDBJ whole genome shotgun (WGS) entry which is preliminary data.</text>
</comment>
<evidence type="ECO:0000313" key="2">
    <source>
        <dbReference type="Proteomes" id="UP000585638"/>
    </source>
</evidence>
<proteinExistence type="predicted"/>
<accession>A0A7W9KD08</accession>
<keyword evidence="2" id="KW-1185">Reference proteome</keyword>
<evidence type="ECO:0000313" key="1">
    <source>
        <dbReference type="EMBL" id="MBB5889923.1"/>
    </source>
</evidence>
<dbReference type="EMBL" id="JACHIR010000001">
    <property type="protein sequence ID" value="MBB5889923.1"/>
    <property type="molecule type" value="Genomic_DNA"/>
</dbReference>
<organism evidence="1 2">
    <name type="scientific">Kutzneria kofuensis</name>
    <dbReference type="NCBI Taxonomy" id="103725"/>
    <lineage>
        <taxon>Bacteria</taxon>
        <taxon>Bacillati</taxon>
        <taxon>Actinomycetota</taxon>
        <taxon>Actinomycetes</taxon>
        <taxon>Pseudonocardiales</taxon>
        <taxon>Pseudonocardiaceae</taxon>
        <taxon>Kutzneria</taxon>
    </lineage>
</organism>
<dbReference type="RefSeq" id="WP_184859066.1">
    <property type="nucleotide sequence ID" value="NZ_BAAAWY010000008.1"/>
</dbReference>